<dbReference type="EMBL" id="JAELUP010000012">
    <property type="protein sequence ID" value="MBJ6360652.1"/>
    <property type="molecule type" value="Genomic_DNA"/>
</dbReference>
<sequence>MSLLTYELAELIEQSEVQYMIDRMRAIEERPGNPMGIELAQFGRATAFFAREMPWPQFNTVKGMGRDDVGWLDEIIGFYAARERKPQFEITPSNAEGALLKGLASRGYYQSGFHASLYINLLPDTSYASHGTLQGEQNVQKNDAASVNLWIKELSPETGLEQYASIHCLGTGLPVSGEVHIADNNEMLLAREGWSFYIAYTDGKTPAGAAVMHVGNGIASLTFAAVLPKYRGRGIHQALIRKRLDKARQSGCTMAVGQAAYVSASARNMERSGMKLGYTRATWTSM</sequence>
<keyword evidence="3" id="KW-1185">Reference proteome</keyword>
<dbReference type="PROSITE" id="PS51186">
    <property type="entry name" value="GNAT"/>
    <property type="match status" value="1"/>
</dbReference>
<feature type="domain" description="N-acetyltransferase" evidence="1">
    <location>
        <begin position="149"/>
        <end position="286"/>
    </location>
</feature>
<dbReference type="CDD" id="cd04301">
    <property type="entry name" value="NAT_SF"/>
    <property type="match status" value="1"/>
</dbReference>
<evidence type="ECO:0000313" key="3">
    <source>
        <dbReference type="Proteomes" id="UP000640274"/>
    </source>
</evidence>
<dbReference type="Gene3D" id="3.40.630.30">
    <property type="match status" value="1"/>
</dbReference>
<proteinExistence type="predicted"/>
<dbReference type="SUPFAM" id="SSF55729">
    <property type="entry name" value="Acyl-CoA N-acyltransferases (Nat)"/>
    <property type="match status" value="1"/>
</dbReference>
<dbReference type="Pfam" id="PF00583">
    <property type="entry name" value="Acetyltransf_1"/>
    <property type="match status" value="1"/>
</dbReference>
<dbReference type="GO" id="GO:0016747">
    <property type="term" value="F:acyltransferase activity, transferring groups other than amino-acyl groups"/>
    <property type="evidence" value="ECO:0007669"/>
    <property type="project" value="InterPro"/>
</dbReference>
<dbReference type="InterPro" id="IPR000182">
    <property type="entry name" value="GNAT_dom"/>
</dbReference>
<reference evidence="2" key="1">
    <citation type="submission" date="2020-12" db="EMBL/GenBank/DDBJ databases">
        <authorList>
            <person name="Huq M.A."/>
        </authorList>
    </citation>
    <scope>NUCLEOTIDE SEQUENCE</scope>
    <source>
        <strain evidence="2">MAHUQ-46</strain>
    </source>
</reference>
<protein>
    <submittedName>
        <fullName evidence="2">GNAT family N-acetyltransferase</fullName>
    </submittedName>
</protein>
<name>A0A934J5C2_9BACL</name>
<comment type="caution">
    <text evidence="2">The sequence shown here is derived from an EMBL/GenBank/DDBJ whole genome shotgun (WGS) entry which is preliminary data.</text>
</comment>
<dbReference type="AlphaFoldDB" id="A0A934J5C2"/>
<dbReference type="Proteomes" id="UP000640274">
    <property type="component" value="Unassembled WGS sequence"/>
</dbReference>
<gene>
    <name evidence="2" type="ORF">JFN88_04865</name>
</gene>
<accession>A0A934J5C2</accession>
<dbReference type="InterPro" id="IPR016181">
    <property type="entry name" value="Acyl_CoA_acyltransferase"/>
</dbReference>
<evidence type="ECO:0000313" key="2">
    <source>
        <dbReference type="EMBL" id="MBJ6360652.1"/>
    </source>
</evidence>
<organism evidence="2 3">
    <name type="scientific">Paenibacillus roseus</name>
    <dbReference type="NCBI Taxonomy" id="2798579"/>
    <lineage>
        <taxon>Bacteria</taxon>
        <taxon>Bacillati</taxon>
        <taxon>Bacillota</taxon>
        <taxon>Bacilli</taxon>
        <taxon>Bacillales</taxon>
        <taxon>Paenibacillaceae</taxon>
        <taxon>Paenibacillus</taxon>
    </lineage>
</organism>
<evidence type="ECO:0000259" key="1">
    <source>
        <dbReference type="PROSITE" id="PS51186"/>
    </source>
</evidence>
<dbReference type="RefSeq" id="WP_199018203.1">
    <property type="nucleotide sequence ID" value="NZ_JAELUP010000012.1"/>
</dbReference>